<protein>
    <submittedName>
        <fullName evidence="1">Uncharacterized protein</fullName>
    </submittedName>
</protein>
<evidence type="ECO:0000313" key="1">
    <source>
        <dbReference type="EMBL" id="KAG9217706.1"/>
    </source>
</evidence>
<evidence type="ECO:0000313" key="2">
    <source>
        <dbReference type="Proteomes" id="UP000824881"/>
    </source>
</evidence>
<dbReference type="Proteomes" id="UP000824881">
    <property type="component" value="Unassembled WGS sequence"/>
</dbReference>
<dbReference type="EMBL" id="WQMT02000011">
    <property type="protein sequence ID" value="KAG9217706.1"/>
    <property type="molecule type" value="Genomic_DNA"/>
</dbReference>
<name>A0ACB7IIK7_PLECO</name>
<reference evidence="1 2" key="1">
    <citation type="journal article" date="2021" name="Appl. Environ. Microbiol.">
        <title>Genetic linkage and physical mapping for an oyster mushroom Pleurotus cornucopiae and QTL analysis for the trait cap color.</title>
        <authorList>
            <person name="Zhang Y."/>
            <person name="Gao W."/>
            <person name="Sonnenberg A."/>
            <person name="Chen Q."/>
            <person name="Zhang J."/>
            <person name="Huang C."/>
        </authorList>
    </citation>
    <scope>NUCLEOTIDE SEQUENCE [LARGE SCALE GENOMIC DNA]</scope>
    <source>
        <strain evidence="1">CCMSSC00406</strain>
    </source>
</reference>
<accession>A0ACB7IIK7</accession>
<comment type="caution">
    <text evidence="1">The sequence shown here is derived from an EMBL/GenBank/DDBJ whole genome shotgun (WGS) entry which is preliminary data.</text>
</comment>
<proteinExistence type="predicted"/>
<sequence length="235" mass="25770">MSSVRTQIHPSFSSSSNAWVPPSRSGLQTKSLNDAIRIHDGPVTSATTTNIDPREVMKRVKQVLEANMRLQIYPEGEFKYRCVRVKRDGEGVSETTSTSTAGKEADSQLPGGSGSTGFSQVDHRRGLRHAASSGMLLNGASGLRGSLKIPRYVKRVASFDDDPVSPSSPVSESPGLPPIYGDPLQDPGDEVRFFVELTRLDGLDDTYSLDIGRLRGNLRSYKFLHDVMRDFTNLQ</sequence>
<gene>
    <name evidence="1" type="ORF">CCMSSC00406_0003605</name>
</gene>
<organism evidence="1 2">
    <name type="scientific">Pleurotus cornucopiae</name>
    <name type="common">Cornucopia mushroom</name>
    <dbReference type="NCBI Taxonomy" id="5321"/>
    <lineage>
        <taxon>Eukaryota</taxon>
        <taxon>Fungi</taxon>
        <taxon>Dikarya</taxon>
        <taxon>Basidiomycota</taxon>
        <taxon>Agaricomycotina</taxon>
        <taxon>Agaricomycetes</taxon>
        <taxon>Agaricomycetidae</taxon>
        <taxon>Agaricales</taxon>
        <taxon>Pleurotineae</taxon>
        <taxon>Pleurotaceae</taxon>
        <taxon>Pleurotus</taxon>
    </lineage>
</organism>
<keyword evidence="2" id="KW-1185">Reference proteome</keyword>